<accession>A0ABQ0E104</accession>
<evidence type="ECO:0000256" key="4">
    <source>
        <dbReference type="ARBA" id="ARBA00022605"/>
    </source>
</evidence>
<comment type="cofactor">
    <cofactor evidence="7 8">
        <name>FMNH2</name>
        <dbReference type="ChEBI" id="CHEBI:57618"/>
    </cofactor>
    <text evidence="7 8">Reduced FMN (FMNH(2)).</text>
</comment>
<dbReference type="RefSeq" id="WP_411915205.1">
    <property type="nucleotide sequence ID" value="NZ_BAAFSF010000001.1"/>
</dbReference>
<comment type="caution">
    <text evidence="9">The sequence shown here is derived from an EMBL/GenBank/DDBJ whole genome shotgun (WGS) entry which is preliminary data.</text>
</comment>
<name>A0ABQ0E104_9PORP</name>
<dbReference type="SUPFAM" id="SSF103263">
    <property type="entry name" value="Chorismate synthase, AroC"/>
    <property type="match status" value="1"/>
</dbReference>
<keyword evidence="10" id="KW-1185">Reference proteome</keyword>
<keyword evidence="7" id="KW-0285">Flavoprotein</keyword>
<evidence type="ECO:0000256" key="7">
    <source>
        <dbReference type="HAMAP-Rule" id="MF_00300"/>
    </source>
</evidence>
<evidence type="ECO:0000256" key="1">
    <source>
        <dbReference type="ARBA" id="ARBA00005044"/>
    </source>
</evidence>
<comment type="function">
    <text evidence="7">Catalyzes the anti-1,4-elimination of the C-3 phosphate and the C-6 proR hydrogen from 5-enolpyruvylshikimate-3-phosphate (EPSP) to yield chorismate, which is the branch point compound that serves as the starting substrate for the three terminal pathways of aromatic amino acid biosynthesis. This reaction introduces a second double bond into the aromatic ring system.</text>
</comment>
<dbReference type="EC" id="4.2.3.5" evidence="3 7"/>
<evidence type="ECO:0000256" key="3">
    <source>
        <dbReference type="ARBA" id="ARBA00013036"/>
    </source>
</evidence>
<dbReference type="EMBL" id="BAAFSF010000001">
    <property type="protein sequence ID" value="GAB1251394.1"/>
    <property type="molecule type" value="Genomic_DNA"/>
</dbReference>
<reference evidence="9 10" key="1">
    <citation type="journal article" date="2025" name="Int. J. Syst. Evol. Microbiol.">
        <title>Desulfovibrio falkowii sp. nov., Porphyromonas miyakawae sp. nov., Mediterraneibacter flintii sp. nov. and Owariibacterium komagatae gen. nov., sp. nov., isolated from human faeces.</title>
        <authorList>
            <person name="Hamaguchi T."/>
            <person name="Ohara M."/>
            <person name="Hisatomi A."/>
            <person name="Sekiguchi K."/>
            <person name="Takeda J.I."/>
            <person name="Ueyama J."/>
            <person name="Ito M."/>
            <person name="Nishiwaki H."/>
            <person name="Ogi T."/>
            <person name="Hirayama M."/>
            <person name="Ohkuma M."/>
            <person name="Sakamoto M."/>
            <person name="Ohno K."/>
        </authorList>
    </citation>
    <scope>NUCLEOTIDE SEQUENCE [LARGE SCALE GENOMIC DNA]</scope>
    <source>
        <strain evidence="9 10">13CB11C</strain>
    </source>
</reference>
<comment type="caution">
    <text evidence="7">Lacks conserved residue(s) required for the propagation of feature annotation.</text>
</comment>
<evidence type="ECO:0000313" key="9">
    <source>
        <dbReference type="EMBL" id="GAB1251394.1"/>
    </source>
</evidence>
<organism evidence="9 10">
    <name type="scientific">Porphyromonas miyakawae</name>
    <dbReference type="NCBI Taxonomy" id="3137470"/>
    <lineage>
        <taxon>Bacteria</taxon>
        <taxon>Pseudomonadati</taxon>
        <taxon>Bacteroidota</taxon>
        <taxon>Bacteroidia</taxon>
        <taxon>Bacteroidales</taxon>
        <taxon>Porphyromonadaceae</taxon>
        <taxon>Porphyromonas</taxon>
    </lineage>
</organism>
<comment type="subunit">
    <text evidence="7">Homotetramer.</text>
</comment>
<dbReference type="NCBIfam" id="TIGR00033">
    <property type="entry name" value="aroC"/>
    <property type="match status" value="1"/>
</dbReference>
<dbReference type="PROSITE" id="PS00787">
    <property type="entry name" value="CHORISMATE_SYNTHASE_1"/>
    <property type="match status" value="1"/>
</dbReference>
<dbReference type="PANTHER" id="PTHR21085">
    <property type="entry name" value="CHORISMATE SYNTHASE"/>
    <property type="match status" value="1"/>
</dbReference>
<dbReference type="HAMAP" id="MF_00300">
    <property type="entry name" value="Chorismate_synth"/>
    <property type="match status" value="1"/>
</dbReference>
<evidence type="ECO:0000256" key="2">
    <source>
        <dbReference type="ARBA" id="ARBA00008014"/>
    </source>
</evidence>
<dbReference type="InterPro" id="IPR035904">
    <property type="entry name" value="Chorismate_synth_AroC_sf"/>
</dbReference>
<keyword evidence="5 7" id="KW-0057">Aromatic amino acid biosynthesis</keyword>
<dbReference type="PIRSF" id="PIRSF001456">
    <property type="entry name" value="Chorismate_synth"/>
    <property type="match status" value="1"/>
</dbReference>
<comment type="pathway">
    <text evidence="1 7 8">Metabolic intermediate biosynthesis; chorismate biosynthesis; chorismate from D-erythrose 4-phosphate and phosphoenolpyruvate: step 7/7.</text>
</comment>
<dbReference type="Pfam" id="PF01264">
    <property type="entry name" value="Chorismate_synt"/>
    <property type="match status" value="1"/>
</dbReference>
<dbReference type="Proteomes" id="UP001628220">
    <property type="component" value="Unassembled WGS sequence"/>
</dbReference>
<keyword evidence="7" id="KW-0521">NADP</keyword>
<evidence type="ECO:0000256" key="5">
    <source>
        <dbReference type="ARBA" id="ARBA00023141"/>
    </source>
</evidence>
<feature type="binding site" evidence="7">
    <location>
        <begin position="239"/>
        <end position="240"/>
    </location>
    <ligand>
        <name>FMN</name>
        <dbReference type="ChEBI" id="CHEBI:58210"/>
    </ligand>
</feature>
<proteinExistence type="inferred from homology"/>
<feature type="binding site" evidence="7">
    <location>
        <position position="46"/>
    </location>
    <ligand>
        <name>NADP(+)</name>
        <dbReference type="ChEBI" id="CHEBI:58349"/>
    </ligand>
</feature>
<keyword evidence="7" id="KW-0274">FAD</keyword>
<dbReference type="CDD" id="cd07304">
    <property type="entry name" value="Chorismate_synthase"/>
    <property type="match status" value="1"/>
</dbReference>
<dbReference type="Gene3D" id="3.60.150.10">
    <property type="entry name" value="Chorismate synthase AroC"/>
    <property type="match status" value="1"/>
</dbReference>
<dbReference type="PROSITE" id="PS00789">
    <property type="entry name" value="CHORISMATE_SYNTHASE_3"/>
    <property type="match status" value="1"/>
</dbReference>
<keyword evidence="7" id="KW-0288">FMN</keyword>
<feature type="binding site" evidence="7">
    <location>
        <position position="284"/>
    </location>
    <ligand>
        <name>FMN</name>
        <dbReference type="ChEBI" id="CHEBI:58210"/>
    </ligand>
</feature>
<keyword evidence="4 7" id="KW-0028">Amino-acid biosynthesis</keyword>
<evidence type="ECO:0000256" key="8">
    <source>
        <dbReference type="RuleBase" id="RU000605"/>
    </source>
</evidence>
<feature type="binding site" evidence="7">
    <location>
        <begin position="299"/>
        <end position="303"/>
    </location>
    <ligand>
        <name>FMN</name>
        <dbReference type="ChEBI" id="CHEBI:58210"/>
    </ligand>
</feature>
<dbReference type="PANTHER" id="PTHR21085:SF0">
    <property type="entry name" value="CHORISMATE SYNTHASE"/>
    <property type="match status" value="1"/>
</dbReference>
<sequence>MNTFGNYVRLTTFGESHGLGIGGVLDGIPSGLAIDLSALQKMMGHRRPGASDLTSVRNESDEVTFLSGLTEEYVTTGAPIAYFVENRDVRSSDYDAVRNLFRPGHADYTYFVKYGHSTASGGGRSSARETVARCVAGAIALQWLAQRGIKIYPYICSVGELSLPEWTEVDPTRAYDFSSRCPNEALDKEIIRLISSIRAEGDSIGGVVACKVEGVPAGWGEPIYDKLSARLGYAMLSINGVKGFEFGDGFRTASMTGSKANDAMALRKDGSPYFLSNHAGGILGGISTGAPIFFRTAFKPTPSISRPQQTISSDGHAATIEIAGRHDPCIAIRAVAVVEAITALVLADYMALSRD</sequence>
<dbReference type="InterPro" id="IPR020541">
    <property type="entry name" value="Chorismate_synthase_CS"/>
</dbReference>
<keyword evidence="6 7" id="KW-0456">Lyase</keyword>
<protein>
    <recommendedName>
        <fullName evidence="3 7">Chorismate synthase</fullName>
        <shortName evidence="7">CS</shortName>
        <ecNumber evidence="3 7">4.2.3.5</ecNumber>
    </recommendedName>
    <alternativeName>
        <fullName evidence="7">5-enolpyruvylshikimate-3-phosphate phospholyase</fullName>
    </alternativeName>
</protein>
<feature type="binding site" evidence="7">
    <location>
        <position position="325"/>
    </location>
    <ligand>
        <name>FMN</name>
        <dbReference type="ChEBI" id="CHEBI:58210"/>
    </ligand>
</feature>
<evidence type="ECO:0000256" key="6">
    <source>
        <dbReference type="ARBA" id="ARBA00023239"/>
    </source>
</evidence>
<evidence type="ECO:0000313" key="10">
    <source>
        <dbReference type="Proteomes" id="UP001628220"/>
    </source>
</evidence>
<gene>
    <name evidence="7 9" type="primary">aroC</name>
    <name evidence="9" type="ORF">Tsumi_04980</name>
</gene>
<feature type="binding site" evidence="7">
    <location>
        <begin position="124"/>
        <end position="126"/>
    </location>
    <ligand>
        <name>FMN</name>
        <dbReference type="ChEBI" id="CHEBI:58210"/>
    </ligand>
</feature>
<comment type="similarity">
    <text evidence="2 7 8">Belongs to the chorismate synthase family.</text>
</comment>
<dbReference type="InterPro" id="IPR000453">
    <property type="entry name" value="Chorismate_synth"/>
</dbReference>
<comment type="catalytic activity">
    <reaction evidence="7 8">
        <text>5-O-(1-carboxyvinyl)-3-phosphoshikimate = chorismate + phosphate</text>
        <dbReference type="Rhea" id="RHEA:21020"/>
        <dbReference type="ChEBI" id="CHEBI:29748"/>
        <dbReference type="ChEBI" id="CHEBI:43474"/>
        <dbReference type="ChEBI" id="CHEBI:57701"/>
        <dbReference type="EC" id="4.2.3.5"/>
    </reaction>
</comment>
<dbReference type="NCBIfam" id="NF003793">
    <property type="entry name" value="PRK05382.1"/>
    <property type="match status" value="1"/>
</dbReference>